<dbReference type="Gene3D" id="3.30.1200.10">
    <property type="entry name" value="YggU-like"/>
    <property type="match status" value="1"/>
</dbReference>
<keyword evidence="4" id="KW-1185">Reference proteome</keyword>
<gene>
    <name evidence="3" type="ORF">NITHO_760002</name>
</gene>
<protein>
    <recommendedName>
        <fullName evidence="2">UPF0235 protein NITHO_760002</fullName>
    </recommendedName>
</protein>
<reference evidence="3 4" key="1">
    <citation type="journal article" date="2012" name="ISME J.">
        <title>Nitrification expanded: discovery, physiology and genomics of a nitrite-oxidizing bacterium from the phylum Chloroflexi.</title>
        <authorList>
            <person name="Sorokin D.Y."/>
            <person name="Lucker S."/>
            <person name="Vejmelkova D."/>
            <person name="Kostrikina N.A."/>
            <person name="Kleerebezem R."/>
            <person name="Rijpstra W.I."/>
            <person name="Damste J.S."/>
            <person name="Le Paslier D."/>
            <person name="Muyzer G."/>
            <person name="Wagner M."/>
            <person name="van Loosdrecht M.C."/>
            <person name="Daims H."/>
        </authorList>
    </citation>
    <scope>NUCLEOTIDE SEQUENCE [LARGE SCALE GENOMIC DNA]</scope>
    <source>
        <strain evidence="4">none</strain>
    </source>
</reference>
<dbReference type="HAMAP" id="MF_00634">
    <property type="entry name" value="UPF0235"/>
    <property type="match status" value="1"/>
</dbReference>
<dbReference type="RefSeq" id="WP_008481761.1">
    <property type="nucleotide sequence ID" value="NZ_CAGS01000711.1"/>
</dbReference>
<dbReference type="PANTHER" id="PTHR13420:SF7">
    <property type="entry name" value="UPF0235 PROTEIN C15ORF40"/>
    <property type="match status" value="1"/>
</dbReference>
<sequence length="98" mass="11039">MTLDLRETADGVLIPVQVVPRASRTGIDGEVEGALRVRLAAPPVEGAANRELLEFLAKRLRLPKRDLMLESGERSKRKSVRVRGLSRQEILERLQERV</sequence>
<organism evidence="3 4">
    <name type="scientific">Nitrolancea hollandica Lb</name>
    <dbReference type="NCBI Taxonomy" id="1129897"/>
    <lineage>
        <taxon>Bacteria</taxon>
        <taxon>Pseudomonadati</taxon>
        <taxon>Thermomicrobiota</taxon>
        <taxon>Thermomicrobia</taxon>
        <taxon>Sphaerobacterales</taxon>
        <taxon>Sphaerobacterineae</taxon>
        <taxon>Sphaerobacteraceae</taxon>
        <taxon>Nitrolancea</taxon>
    </lineage>
</organism>
<dbReference type="OrthoDB" id="9800587at2"/>
<name>I4EN60_9BACT</name>
<dbReference type="NCBIfam" id="TIGR00251">
    <property type="entry name" value="DUF167 family protein"/>
    <property type="match status" value="1"/>
</dbReference>
<proteinExistence type="inferred from homology"/>
<accession>I4EN60</accession>
<dbReference type="SMART" id="SM01152">
    <property type="entry name" value="DUF167"/>
    <property type="match status" value="1"/>
</dbReference>
<dbReference type="EMBL" id="CAGS01000711">
    <property type="protein sequence ID" value="CCF86123.1"/>
    <property type="molecule type" value="Genomic_DNA"/>
</dbReference>
<dbReference type="Proteomes" id="UP000004221">
    <property type="component" value="Unassembled WGS sequence"/>
</dbReference>
<evidence type="ECO:0000313" key="3">
    <source>
        <dbReference type="EMBL" id="CCF86123.1"/>
    </source>
</evidence>
<dbReference type="GO" id="GO:0005737">
    <property type="term" value="C:cytoplasm"/>
    <property type="evidence" value="ECO:0007669"/>
    <property type="project" value="TreeGrafter"/>
</dbReference>
<evidence type="ECO:0000256" key="1">
    <source>
        <dbReference type="ARBA" id="ARBA00010364"/>
    </source>
</evidence>
<dbReference type="InterPro" id="IPR036591">
    <property type="entry name" value="YggU-like_sf"/>
</dbReference>
<comment type="caution">
    <text evidence="3">The sequence shown here is derived from an EMBL/GenBank/DDBJ whole genome shotgun (WGS) entry which is preliminary data.</text>
</comment>
<comment type="similarity">
    <text evidence="1 2">Belongs to the UPF0235 family.</text>
</comment>
<dbReference type="SUPFAM" id="SSF69786">
    <property type="entry name" value="YggU-like"/>
    <property type="match status" value="1"/>
</dbReference>
<dbReference type="Pfam" id="PF02594">
    <property type="entry name" value="DUF167"/>
    <property type="match status" value="1"/>
</dbReference>
<dbReference type="InterPro" id="IPR003746">
    <property type="entry name" value="DUF167"/>
</dbReference>
<dbReference type="PANTHER" id="PTHR13420">
    <property type="entry name" value="UPF0235 PROTEIN C15ORF40"/>
    <property type="match status" value="1"/>
</dbReference>
<evidence type="ECO:0000313" key="4">
    <source>
        <dbReference type="Proteomes" id="UP000004221"/>
    </source>
</evidence>
<dbReference type="AlphaFoldDB" id="I4EN60"/>
<evidence type="ECO:0000256" key="2">
    <source>
        <dbReference type="HAMAP-Rule" id="MF_00634"/>
    </source>
</evidence>